<evidence type="ECO:0000256" key="1">
    <source>
        <dbReference type="ARBA" id="ARBA00004651"/>
    </source>
</evidence>
<comment type="caution">
    <text evidence="10">The sequence shown here is derived from an EMBL/GenBank/DDBJ whole genome shotgun (WGS) entry which is preliminary data.</text>
</comment>
<feature type="transmembrane region" description="Helical" evidence="7">
    <location>
        <begin position="149"/>
        <end position="166"/>
    </location>
</feature>
<dbReference type="InterPro" id="IPR010627">
    <property type="entry name" value="Prepilin_pept_A24_N"/>
</dbReference>
<keyword evidence="5 7" id="KW-1133">Transmembrane helix</keyword>
<keyword evidence="3" id="KW-1003">Cell membrane</keyword>
<dbReference type="AlphaFoldDB" id="A0A0A8X1P0"/>
<name>A0A0A8X1P0_MESS1</name>
<organism evidence="10 11">
    <name type="scientific">Mesobacillus selenatarsenatis (strain DSM 18680 / JCM 14380 / FERM P-15431 / SF-1)</name>
    <dbReference type="NCBI Taxonomy" id="1321606"/>
    <lineage>
        <taxon>Bacteria</taxon>
        <taxon>Bacillati</taxon>
        <taxon>Bacillota</taxon>
        <taxon>Bacilli</taxon>
        <taxon>Bacillales</taxon>
        <taxon>Bacillaceae</taxon>
        <taxon>Mesobacillus</taxon>
    </lineage>
</organism>
<comment type="similarity">
    <text evidence="2">Belongs to the peptidase A24 family.</text>
</comment>
<dbReference type="RefSeq" id="WP_041964028.1">
    <property type="nucleotide sequence ID" value="NZ_BASE01000005.1"/>
</dbReference>
<dbReference type="InterPro" id="IPR050882">
    <property type="entry name" value="Prepilin_peptidase/N-MTase"/>
</dbReference>
<dbReference type="Gene3D" id="1.20.120.1220">
    <property type="match status" value="1"/>
</dbReference>
<dbReference type="GO" id="GO:0004190">
    <property type="term" value="F:aspartic-type endopeptidase activity"/>
    <property type="evidence" value="ECO:0007669"/>
    <property type="project" value="UniProtKB-EC"/>
</dbReference>
<feature type="transmembrane region" description="Helical" evidence="7">
    <location>
        <begin position="6"/>
        <end position="26"/>
    </location>
</feature>
<proteinExistence type="inferred from homology"/>
<evidence type="ECO:0000313" key="11">
    <source>
        <dbReference type="Proteomes" id="UP000031014"/>
    </source>
</evidence>
<dbReference type="OrthoDB" id="9789291at2"/>
<dbReference type="PANTHER" id="PTHR30487:SF0">
    <property type="entry name" value="PREPILIN LEADER PEPTIDASE_N-METHYLTRANSFERASE-RELATED"/>
    <property type="match status" value="1"/>
</dbReference>
<protein>
    <submittedName>
        <fullName evidence="10">Leader peptidase (Prepilin peptidase) /N-methyltransferase</fullName>
        <ecNumber evidence="10">2.1.1.-</ecNumber>
        <ecNumber evidence="10">3.4.23.43</ecNumber>
    </submittedName>
</protein>
<accession>A0A0A8X1P0</accession>
<keyword evidence="4 7" id="KW-0812">Transmembrane</keyword>
<feature type="transmembrane region" description="Helical" evidence="7">
    <location>
        <begin position="74"/>
        <end position="93"/>
    </location>
</feature>
<evidence type="ECO:0000256" key="2">
    <source>
        <dbReference type="ARBA" id="ARBA00005801"/>
    </source>
</evidence>
<keyword evidence="6 7" id="KW-0472">Membrane</keyword>
<dbReference type="PANTHER" id="PTHR30487">
    <property type="entry name" value="TYPE 4 PREPILIN-LIKE PROTEINS LEADER PEPTIDE-PROCESSING ENZYME"/>
    <property type="match status" value="1"/>
</dbReference>
<gene>
    <name evidence="10" type="ORF">SAMD00020551_0185</name>
</gene>
<evidence type="ECO:0000313" key="10">
    <source>
        <dbReference type="EMBL" id="GAM12066.1"/>
    </source>
</evidence>
<evidence type="ECO:0000256" key="7">
    <source>
        <dbReference type="SAM" id="Phobius"/>
    </source>
</evidence>
<dbReference type="GO" id="GO:0032259">
    <property type="term" value="P:methylation"/>
    <property type="evidence" value="ECO:0007669"/>
    <property type="project" value="UniProtKB-KW"/>
</dbReference>
<dbReference type="GO" id="GO:0006465">
    <property type="term" value="P:signal peptide processing"/>
    <property type="evidence" value="ECO:0007669"/>
    <property type="project" value="TreeGrafter"/>
</dbReference>
<keyword evidence="10" id="KW-0808">Transferase</keyword>
<dbReference type="GO" id="GO:0008168">
    <property type="term" value="F:methyltransferase activity"/>
    <property type="evidence" value="ECO:0007669"/>
    <property type="project" value="UniProtKB-KW"/>
</dbReference>
<dbReference type="Pfam" id="PF01478">
    <property type="entry name" value="Peptidase_A24"/>
    <property type="match status" value="1"/>
</dbReference>
<evidence type="ECO:0000256" key="3">
    <source>
        <dbReference type="ARBA" id="ARBA00022475"/>
    </source>
</evidence>
<reference evidence="10 11" key="1">
    <citation type="submission" date="2013-06" db="EMBL/GenBank/DDBJ databases">
        <title>Whole genome shotgun sequence of Bacillus selenatarsenatis SF-1.</title>
        <authorList>
            <person name="Kuroda M."/>
            <person name="Sei K."/>
            <person name="Yamashita M."/>
            <person name="Ike M."/>
        </authorList>
    </citation>
    <scope>NUCLEOTIDE SEQUENCE [LARGE SCALE GENOMIC DNA]</scope>
    <source>
        <strain evidence="10 11">SF-1</strain>
    </source>
</reference>
<dbReference type="EC" id="3.4.23.43" evidence="10"/>
<sequence>MDYELLIPLIYGLFLGSFYNVVGLRVPEGKSIIAPRSSCPNCGHQLQAIELIPVVSYFIQRGKCRQCKVGISPVYPFFELLTGILFAVAYLLLGWSGELFIALTLISLFIIITVSDLAYMIIPDKVLLVFAGIFIVERIFLPLSPWWDSVAGAVAGFLILLFIALISKGGMGGGDIKLFALIGFAVGFKTMILSFFFATFYGAFFGIAAMLLGFVKRKQAIPFGPFIAIGTLTAYFFGEEILGWYLRFFMLGF</sequence>
<dbReference type="Pfam" id="PF06750">
    <property type="entry name" value="A24_N_bact"/>
    <property type="match status" value="1"/>
</dbReference>
<dbReference type="InterPro" id="IPR000045">
    <property type="entry name" value="Prepilin_IV_endopep_pep"/>
</dbReference>
<evidence type="ECO:0000256" key="5">
    <source>
        <dbReference type="ARBA" id="ARBA00022989"/>
    </source>
</evidence>
<feature type="transmembrane region" description="Helical" evidence="7">
    <location>
        <begin position="126"/>
        <end position="143"/>
    </location>
</feature>
<evidence type="ECO:0000259" key="8">
    <source>
        <dbReference type="Pfam" id="PF01478"/>
    </source>
</evidence>
<evidence type="ECO:0000256" key="6">
    <source>
        <dbReference type="ARBA" id="ARBA00023136"/>
    </source>
</evidence>
<evidence type="ECO:0000259" key="9">
    <source>
        <dbReference type="Pfam" id="PF06750"/>
    </source>
</evidence>
<feature type="transmembrane region" description="Helical" evidence="7">
    <location>
        <begin position="178"/>
        <end position="211"/>
    </location>
</feature>
<dbReference type="Proteomes" id="UP000031014">
    <property type="component" value="Unassembled WGS sequence"/>
</dbReference>
<evidence type="ECO:0000256" key="4">
    <source>
        <dbReference type="ARBA" id="ARBA00022692"/>
    </source>
</evidence>
<feature type="transmembrane region" description="Helical" evidence="7">
    <location>
        <begin position="223"/>
        <end position="246"/>
    </location>
</feature>
<feature type="transmembrane region" description="Helical" evidence="7">
    <location>
        <begin position="99"/>
        <end position="119"/>
    </location>
</feature>
<keyword evidence="10" id="KW-0489">Methyltransferase</keyword>
<feature type="domain" description="Prepilin peptidase A24 N-terminal" evidence="9">
    <location>
        <begin position="10"/>
        <end position="91"/>
    </location>
</feature>
<dbReference type="STRING" id="1321606.SAMD00020551_0185"/>
<dbReference type="EC" id="2.1.1.-" evidence="10"/>
<dbReference type="EMBL" id="BASE01000005">
    <property type="protein sequence ID" value="GAM12066.1"/>
    <property type="molecule type" value="Genomic_DNA"/>
</dbReference>
<comment type="subcellular location">
    <subcellularLocation>
        <location evidence="1">Cell membrane</location>
        <topology evidence="1">Multi-pass membrane protein</topology>
    </subcellularLocation>
</comment>
<keyword evidence="11" id="KW-1185">Reference proteome</keyword>
<dbReference type="GO" id="GO:0005886">
    <property type="term" value="C:plasma membrane"/>
    <property type="evidence" value="ECO:0007669"/>
    <property type="project" value="UniProtKB-SubCell"/>
</dbReference>
<feature type="domain" description="Prepilin type IV endopeptidase peptidase" evidence="8">
    <location>
        <begin position="104"/>
        <end position="207"/>
    </location>
</feature>
<keyword evidence="10" id="KW-0378">Hydrolase</keyword>